<proteinExistence type="predicted"/>
<sequence length="393" mass="45080">MKLRSPLLITLLVIAFVSLVANYILWNRYSSLQTVKRTSNSAISFNSDETIHGDADIEGIPLTARGESQIADARKIAGLIDQNDYAQIALLLNDLALPKEMIQMYIYAQIDHDISVGKINQKGQYWKPIMVDPYQLTNNLIETNSYKRQQLRAIFGDDIETDAKLENLFKPYNNQLDFLSSNQQIALQNLKLERMSNIHAGNISGYNQTSELDSIKNLLGEEDFYEYQLRESATAKYLMQELNYFDYSEQEYRDLFKIRQQTETGGRIRDENALTEDDKVRDYLGEERYEEYQRAKQPAYQKIQTIVKNNNINETVALSAYQTLSESLVNITRLRQNTNLSIDERASQISLLISETTNRIEDQVGKSLADEMVNQVLFSPGITRNALSLHNAP</sequence>
<organism evidence="1">
    <name type="scientific">hydrothermal vent metagenome</name>
    <dbReference type="NCBI Taxonomy" id="652676"/>
    <lineage>
        <taxon>unclassified sequences</taxon>
        <taxon>metagenomes</taxon>
        <taxon>ecological metagenomes</taxon>
    </lineage>
</organism>
<dbReference type="AlphaFoldDB" id="A0A3B1A7V3"/>
<name>A0A3B1A7V3_9ZZZZ</name>
<protein>
    <submittedName>
        <fullName evidence="1">Uncharacterized protein</fullName>
    </submittedName>
</protein>
<reference evidence="1" key="1">
    <citation type="submission" date="2018-06" db="EMBL/GenBank/DDBJ databases">
        <authorList>
            <person name="Zhirakovskaya E."/>
        </authorList>
    </citation>
    <scope>NUCLEOTIDE SEQUENCE</scope>
</reference>
<accession>A0A3B1A7V3</accession>
<dbReference type="EMBL" id="UOFR01000034">
    <property type="protein sequence ID" value="VAW95882.1"/>
    <property type="molecule type" value="Genomic_DNA"/>
</dbReference>
<evidence type="ECO:0000313" key="1">
    <source>
        <dbReference type="EMBL" id="VAW95882.1"/>
    </source>
</evidence>
<gene>
    <name evidence="1" type="ORF">MNBD_GAMMA21-1570</name>
</gene>